<evidence type="ECO:0000256" key="1">
    <source>
        <dbReference type="ARBA" id="ARBA00001960"/>
    </source>
</evidence>
<sequence>MRRRRQPLRDLPLLVWFVAAVVVALIHRWVPEATWLMIHLVMLGALSHAVMVWSAHFTRAILKSREDEGTQRLEQARLALLAGGAALVLVGVPTTIWPLTLTGAALASSAVIWHGFQLWRQLRAALPGRFRITIRYYLAAAAALPVGAGFGAALARGLDERWHARLLVAHSLTMLLGWIGLTVVGTLITFWPTVLRTRMDDRAEALARQAFPVLVVTTAVTVGGAVTGLVPVTVVGIVGHLCGLVWSGRALVRPLRRRPPQQFAGMSILCAMLWFAVAIVATSIVVATRSGTEMTAVYPTLAGIWVVGFALQLVTGALSYLLPSVLGGGASVVRTSSRCFDTAAPARLVVINGGLLVFLLPVQGWVRVATSGLVLVALAAFLPLMLVGLRSGVRAKRAAMAGEQAPPEPEPRAVFTPSGWLAGAVALAVVVAVGAGISLPVTSDATAQVEPTGRTVEVAVEAHGMHFIPDHVEVDRGDRLIITVTNADPTTVHDLRIGDSQTPRIAPGSQAELVIETVSASVEGWCTVVGHRQMGMTFTVTVTDEDATGHDDTTGHEGGSGHDSHPPALLDTPLSQTIDANAPRSTGRTVHKVELRVEEVTLEVAPGHWQRRWTYNGASVGPTLRGSVGDVFEITLVNDGSMGHSVDFHSGALAPDEPMRTVPPGESLLYRFTARRAGIWMYHCATMPMTAHIAAGMTGAVIIDPHDLAEVDREYVLVQSEVHLGDDGTDRQRALEVDAEAALRADPPSFVVFNGIADQYQQVPLTARVGERVRIWVLDAGPNRASSFHIVGAQFDTVYLEGGYRLRDGVDPYGTTDGGSQALGLLPAQGGFVELSFPEAGHYSMVNHVMADAERGARGIIEVTT</sequence>
<dbReference type="CDD" id="cd04208">
    <property type="entry name" value="CuRO_2_CuNIR"/>
    <property type="match status" value="1"/>
</dbReference>
<feature type="transmembrane region" description="Helical" evidence="14">
    <location>
        <begin position="264"/>
        <end position="288"/>
    </location>
</feature>
<feature type="binding site" description="type 1 copper site" evidence="12">
    <location>
        <position position="649"/>
    </location>
    <ligand>
        <name>Cu cation</name>
        <dbReference type="ChEBI" id="CHEBI:23378"/>
        <label>1</label>
    </ligand>
</feature>
<dbReference type="InterPro" id="IPR011707">
    <property type="entry name" value="Cu-oxidase-like_N"/>
</dbReference>
<dbReference type="EMBL" id="DVLP01000298">
    <property type="protein sequence ID" value="HIT75910.1"/>
    <property type="molecule type" value="Genomic_DNA"/>
</dbReference>
<comment type="caution">
    <text evidence="16">The sequence shown here is derived from an EMBL/GenBank/DDBJ whole genome shotgun (WGS) entry which is preliminary data.</text>
</comment>
<dbReference type="GO" id="GO:0050421">
    <property type="term" value="F:nitrite reductase (NO-forming) activity"/>
    <property type="evidence" value="ECO:0007669"/>
    <property type="project" value="UniProtKB-EC"/>
</dbReference>
<dbReference type="InterPro" id="IPR045087">
    <property type="entry name" value="Cu-oxidase_fam"/>
</dbReference>
<keyword evidence="7 12" id="KW-0479">Metal-binding</keyword>
<feature type="binding site" description="type 1 copper site" evidence="12">
    <location>
        <position position="692"/>
    </location>
    <ligand>
        <name>Cu cation</name>
        <dbReference type="ChEBI" id="CHEBI:23378"/>
        <label>1</label>
    </ligand>
</feature>
<evidence type="ECO:0000256" key="7">
    <source>
        <dbReference type="ARBA" id="ARBA00022723"/>
    </source>
</evidence>
<name>A0A9D1H0N0_9ACTN</name>
<evidence type="ECO:0000256" key="5">
    <source>
        <dbReference type="ARBA" id="ARBA00011882"/>
    </source>
</evidence>
<evidence type="ECO:0000256" key="2">
    <source>
        <dbReference type="ARBA" id="ARBA00001973"/>
    </source>
</evidence>
<reference evidence="16" key="1">
    <citation type="submission" date="2020-10" db="EMBL/GenBank/DDBJ databases">
        <authorList>
            <person name="Gilroy R."/>
        </authorList>
    </citation>
    <scope>NUCLEOTIDE SEQUENCE</scope>
    <source>
        <strain evidence="16">ChiGjej1B1-24693</strain>
    </source>
</reference>
<dbReference type="PANTHER" id="PTHR11709">
    <property type="entry name" value="MULTI-COPPER OXIDASE"/>
    <property type="match status" value="1"/>
</dbReference>
<evidence type="ECO:0000256" key="8">
    <source>
        <dbReference type="ARBA" id="ARBA00022737"/>
    </source>
</evidence>
<evidence type="ECO:0000256" key="14">
    <source>
        <dbReference type="SAM" id="Phobius"/>
    </source>
</evidence>
<reference evidence="16" key="2">
    <citation type="journal article" date="2021" name="PeerJ">
        <title>Extensive microbial diversity within the chicken gut microbiome revealed by metagenomics and culture.</title>
        <authorList>
            <person name="Gilroy R."/>
            <person name="Ravi A."/>
            <person name="Getino M."/>
            <person name="Pursley I."/>
            <person name="Horton D.L."/>
            <person name="Alikhan N.F."/>
            <person name="Baker D."/>
            <person name="Gharbi K."/>
            <person name="Hall N."/>
            <person name="Watson M."/>
            <person name="Adriaenssens E.M."/>
            <person name="Foster-Nyarko E."/>
            <person name="Jarju S."/>
            <person name="Secka A."/>
            <person name="Antonio M."/>
            <person name="Oren A."/>
            <person name="Chaudhuri R.R."/>
            <person name="La Ragione R."/>
            <person name="Hildebrand F."/>
            <person name="Pallen M.J."/>
        </authorList>
    </citation>
    <scope>NUCLEOTIDE SEQUENCE</scope>
    <source>
        <strain evidence="16">ChiGjej1B1-24693</strain>
    </source>
</reference>
<dbReference type="Proteomes" id="UP000886842">
    <property type="component" value="Unassembled WGS sequence"/>
</dbReference>
<feature type="transmembrane region" description="Helical" evidence="14">
    <location>
        <begin position="175"/>
        <end position="194"/>
    </location>
</feature>
<comment type="subunit">
    <text evidence="4">Homotrimer.</text>
</comment>
<protein>
    <recommendedName>
        <fullName evidence="6">Copper-containing nitrite reductase</fullName>
        <ecNumber evidence="5">1.7.2.1</ecNumber>
    </recommendedName>
</protein>
<feature type="transmembrane region" description="Helical" evidence="14">
    <location>
        <begin position="344"/>
        <end position="362"/>
    </location>
</feature>
<comment type="cofactor">
    <cofactor evidence="1 12">
        <name>Cu(+)</name>
        <dbReference type="ChEBI" id="CHEBI:49552"/>
    </cofactor>
</comment>
<dbReference type="Pfam" id="PF07732">
    <property type="entry name" value="Cu-oxidase_3"/>
    <property type="match status" value="1"/>
</dbReference>
<keyword evidence="14" id="KW-1133">Transmembrane helix</keyword>
<feature type="binding site" description="type 1 copper site" evidence="12">
    <location>
        <position position="683"/>
    </location>
    <ligand>
        <name>Cu cation</name>
        <dbReference type="ChEBI" id="CHEBI:23378"/>
        <label>1</label>
    </ligand>
</feature>
<accession>A0A9D1H0N0</accession>
<feature type="binding site" description="type 1 copper site" evidence="12">
    <location>
        <position position="697"/>
    </location>
    <ligand>
        <name>Cu cation</name>
        <dbReference type="ChEBI" id="CHEBI:23378"/>
        <label>1</label>
    </ligand>
</feature>
<keyword evidence="14" id="KW-0472">Membrane</keyword>
<feature type="binding site" description="type 1 copper site" evidence="12">
    <location>
        <position position="644"/>
    </location>
    <ligand>
        <name>Cu cation</name>
        <dbReference type="ChEBI" id="CHEBI:23378"/>
        <label>1</label>
    </ligand>
</feature>
<feature type="binding site" description="type 1 copper site" evidence="12">
    <location>
        <position position="848"/>
    </location>
    <ligand>
        <name>Cu cation</name>
        <dbReference type="ChEBI" id="CHEBI:23378"/>
        <label>1</label>
    </ligand>
</feature>
<feature type="transmembrane region" description="Helical" evidence="14">
    <location>
        <begin position="368"/>
        <end position="389"/>
    </location>
</feature>
<evidence type="ECO:0000256" key="4">
    <source>
        <dbReference type="ARBA" id="ARBA00011233"/>
    </source>
</evidence>
<feature type="region of interest" description="Disordered" evidence="13">
    <location>
        <begin position="544"/>
        <end position="569"/>
    </location>
</feature>
<evidence type="ECO:0000256" key="6">
    <source>
        <dbReference type="ARBA" id="ARBA00017290"/>
    </source>
</evidence>
<keyword evidence="14" id="KW-0812">Transmembrane</keyword>
<evidence type="ECO:0000256" key="3">
    <source>
        <dbReference type="ARBA" id="ARBA00010609"/>
    </source>
</evidence>
<feature type="binding site" description="type 1 copper site" evidence="12">
    <location>
        <position position="684"/>
    </location>
    <ligand>
        <name>Cu cation</name>
        <dbReference type="ChEBI" id="CHEBI:23378"/>
        <label>1</label>
    </ligand>
</feature>
<feature type="transmembrane region" description="Helical" evidence="14">
    <location>
        <begin position="78"/>
        <end position="97"/>
    </location>
</feature>
<dbReference type="InterPro" id="IPR001287">
    <property type="entry name" value="NO2-reductase_Cu"/>
</dbReference>
<dbReference type="EC" id="1.7.2.1" evidence="5"/>
<keyword evidence="10 12" id="KW-0186">Copper</keyword>
<dbReference type="Gene3D" id="2.60.40.420">
    <property type="entry name" value="Cupredoxins - blue copper proteins"/>
    <property type="match status" value="3"/>
</dbReference>
<evidence type="ECO:0000313" key="16">
    <source>
        <dbReference type="EMBL" id="HIT75910.1"/>
    </source>
</evidence>
<comment type="similarity">
    <text evidence="3">Belongs to the multicopper oxidase family.</text>
</comment>
<dbReference type="GO" id="GO:0005507">
    <property type="term" value="F:copper ion binding"/>
    <property type="evidence" value="ECO:0007669"/>
    <property type="project" value="InterPro"/>
</dbReference>
<feature type="transmembrane region" description="Helical" evidence="14">
    <location>
        <begin position="12"/>
        <end position="30"/>
    </location>
</feature>
<comment type="catalytic activity">
    <reaction evidence="11">
        <text>nitric oxide + Fe(III)-[cytochrome c] + H2O = Fe(II)-[cytochrome c] + nitrite + 2 H(+)</text>
        <dbReference type="Rhea" id="RHEA:15233"/>
        <dbReference type="Rhea" id="RHEA-COMP:10350"/>
        <dbReference type="Rhea" id="RHEA-COMP:14399"/>
        <dbReference type="ChEBI" id="CHEBI:15377"/>
        <dbReference type="ChEBI" id="CHEBI:15378"/>
        <dbReference type="ChEBI" id="CHEBI:16301"/>
        <dbReference type="ChEBI" id="CHEBI:16480"/>
        <dbReference type="ChEBI" id="CHEBI:29033"/>
        <dbReference type="ChEBI" id="CHEBI:29034"/>
        <dbReference type="EC" id="1.7.2.1"/>
    </reaction>
</comment>
<feature type="transmembrane region" description="Helical" evidence="14">
    <location>
        <begin position="232"/>
        <end position="252"/>
    </location>
</feature>
<keyword evidence="9" id="KW-0560">Oxidoreductase</keyword>
<feature type="transmembrane region" description="Helical" evidence="14">
    <location>
        <begin position="420"/>
        <end position="441"/>
    </location>
</feature>
<gene>
    <name evidence="16" type="ORF">IAA98_10010</name>
</gene>
<dbReference type="PANTHER" id="PTHR11709:SF394">
    <property type="entry name" value="FI03373P-RELATED"/>
    <property type="match status" value="1"/>
</dbReference>
<dbReference type="PRINTS" id="PR00695">
    <property type="entry name" value="CUNO2RDTASE"/>
</dbReference>
<evidence type="ECO:0000256" key="13">
    <source>
        <dbReference type="SAM" id="MobiDB-lite"/>
    </source>
</evidence>
<feature type="domain" description="Plastocyanin-like" evidence="15">
    <location>
        <begin position="597"/>
        <end position="706"/>
    </location>
</feature>
<dbReference type="CDD" id="cd11020">
    <property type="entry name" value="CuRO_1_CuNIR"/>
    <property type="match status" value="1"/>
</dbReference>
<organism evidence="16 17">
    <name type="scientific">Candidatus Avipropionibacterium avicola</name>
    <dbReference type="NCBI Taxonomy" id="2840701"/>
    <lineage>
        <taxon>Bacteria</taxon>
        <taxon>Bacillati</taxon>
        <taxon>Actinomycetota</taxon>
        <taxon>Actinomycetes</taxon>
        <taxon>Propionibacteriales</taxon>
        <taxon>Propionibacteriaceae</taxon>
        <taxon>Propionibacteriaceae incertae sedis</taxon>
        <taxon>Candidatus Avipropionibacterium</taxon>
    </lineage>
</organism>
<evidence type="ECO:0000256" key="11">
    <source>
        <dbReference type="ARBA" id="ARBA00049340"/>
    </source>
</evidence>
<feature type="compositionally biased region" description="Basic and acidic residues" evidence="13">
    <location>
        <begin position="547"/>
        <end position="565"/>
    </location>
</feature>
<evidence type="ECO:0000313" key="17">
    <source>
        <dbReference type="Proteomes" id="UP000886842"/>
    </source>
</evidence>
<comment type="cofactor">
    <cofactor evidence="2 12">
        <name>Cu(2+)</name>
        <dbReference type="ChEBI" id="CHEBI:29036"/>
    </cofactor>
</comment>
<evidence type="ECO:0000256" key="9">
    <source>
        <dbReference type="ARBA" id="ARBA00023002"/>
    </source>
</evidence>
<proteinExistence type="inferred from homology"/>
<feature type="transmembrane region" description="Helical" evidence="14">
    <location>
        <begin position="36"/>
        <end position="57"/>
    </location>
</feature>
<keyword evidence="8" id="KW-0677">Repeat</keyword>
<dbReference type="SUPFAM" id="SSF49503">
    <property type="entry name" value="Cupredoxins"/>
    <property type="match status" value="3"/>
</dbReference>
<dbReference type="InterPro" id="IPR008972">
    <property type="entry name" value="Cupredoxin"/>
</dbReference>
<evidence type="ECO:0000256" key="10">
    <source>
        <dbReference type="ARBA" id="ARBA00023008"/>
    </source>
</evidence>
<feature type="transmembrane region" description="Helical" evidence="14">
    <location>
        <begin position="300"/>
        <end position="323"/>
    </location>
</feature>
<evidence type="ECO:0000256" key="12">
    <source>
        <dbReference type="PIRSR" id="PIRSR601287-1"/>
    </source>
</evidence>
<evidence type="ECO:0000259" key="15">
    <source>
        <dbReference type="Pfam" id="PF07732"/>
    </source>
</evidence>
<feature type="transmembrane region" description="Helical" evidence="14">
    <location>
        <begin position="134"/>
        <end position="155"/>
    </location>
</feature>
<dbReference type="AlphaFoldDB" id="A0A9D1H0N0"/>